<feature type="compositionally biased region" description="Polar residues" evidence="5">
    <location>
        <begin position="20"/>
        <end position="30"/>
    </location>
</feature>
<dbReference type="EMBL" id="PEDP01001477">
    <property type="protein sequence ID" value="POS83594.1"/>
    <property type="molecule type" value="Genomic_DNA"/>
</dbReference>
<feature type="region of interest" description="Disordered" evidence="5">
    <location>
        <begin position="43"/>
        <end position="78"/>
    </location>
</feature>
<evidence type="ECO:0000259" key="6">
    <source>
        <dbReference type="PROSITE" id="PS50157"/>
    </source>
</evidence>
<dbReference type="PANTHER" id="PTHR23235">
    <property type="entry name" value="KRUEPPEL-LIKE TRANSCRIPTION FACTOR"/>
    <property type="match status" value="1"/>
</dbReference>
<comment type="caution">
    <text evidence="7">The sequence shown here is derived from an EMBL/GenBank/DDBJ whole genome shotgun (WGS) entry which is preliminary data.</text>
</comment>
<keyword evidence="1" id="KW-0479">Metal-binding</keyword>
<feature type="compositionally biased region" description="Polar residues" evidence="5">
    <location>
        <begin position="69"/>
        <end position="78"/>
    </location>
</feature>
<keyword evidence="8" id="KW-1185">Reference proteome</keyword>
<dbReference type="PROSITE" id="PS00028">
    <property type="entry name" value="ZINC_FINGER_C2H2_1"/>
    <property type="match status" value="1"/>
</dbReference>
<dbReference type="Proteomes" id="UP000237438">
    <property type="component" value="Unassembled WGS sequence"/>
</dbReference>
<evidence type="ECO:0000313" key="7">
    <source>
        <dbReference type="EMBL" id="POS83594.1"/>
    </source>
</evidence>
<accession>A0A2S4PNL0</accession>
<feature type="domain" description="C2H2-type" evidence="6">
    <location>
        <begin position="159"/>
        <end position="191"/>
    </location>
</feature>
<evidence type="ECO:0000256" key="5">
    <source>
        <dbReference type="SAM" id="MobiDB-lite"/>
    </source>
</evidence>
<name>A0A2S4PNL0_9PEZI</name>
<dbReference type="OrthoDB" id="6365676at2759"/>
<dbReference type="SUPFAM" id="SSF57667">
    <property type="entry name" value="beta-beta-alpha zinc fingers"/>
    <property type="match status" value="1"/>
</dbReference>
<dbReference type="STRING" id="225359.A0A2S4PNL0"/>
<dbReference type="PROSITE" id="PS50157">
    <property type="entry name" value="ZINC_FINGER_C2H2_2"/>
    <property type="match status" value="2"/>
</dbReference>
<sequence>MIARDSAGRSVSLLNDEPSEQISVQPMTSRTNYHPFDFCQSYNSRSNSSSPTTPNLTRADSCDAPFSPKTPTSSHDYNYRISHSSINMKTDDILSCREYEEKQQLCNDRSLQNGRKKNIKELPQNPNYEVRGAYSEPLVLDEDSYFNHIISTERAPKRYPCRFRDSHHCQKTFTTSGHASRHSKIHTAEKAVSCSWPGCHKKFTRSDNMKQHLETHTKERLRVSKVSNHTVSSSDINTSTNHNSMTTTSSLTIPAGVKKSSNLKRRTNRNAASAATIDTDKDVRNWLDWRRF</sequence>
<evidence type="ECO:0000256" key="1">
    <source>
        <dbReference type="ARBA" id="ARBA00022723"/>
    </source>
</evidence>
<reference evidence="7 8" key="1">
    <citation type="submission" date="2017-10" db="EMBL/GenBank/DDBJ databases">
        <title>Development of genomic resources for the powdery mildew, Erysiphe pulchra.</title>
        <authorList>
            <person name="Wadl P.A."/>
            <person name="Mack B.M."/>
            <person name="Moore G."/>
            <person name="Beltz S.B."/>
        </authorList>
    </citation>
    <scope>NUCLEOTIDE SEQUENCE [LARGE SCALE GENOMIC DNA]</scope>
    <source>
        <strain evidence="7">Cflorida</strain>
    </source>
</reference>
<dbReference type="SMART" id="SM00355">
    <property type="entry name" value="ZnF_C2H2"/>
    <property type="match status" value="2"/>
</dbReference>
<keyword evidence="2 4" id="KW-0863">Zinc-finger</keyword>
<feature type="compositionally biased region" description="Low complexity" evidence="5">
    <location>
        <begin position="237"/>
        <end position="251"/>
    </location>
</feature>
<gene>
    <name evidence="7" type="ORF">EPUL_006547</name>
</gene>
<dbReference type="InterPro" id="IPR036236">
    <property type="entry name" value="Znf_C2H2_sf"/>
</dbReference>
<keyword evidence="3" id="KW-0862">Zinc</keyword>
<evidence type="ECO:0000256" key="2">
    <source>
        <dbReference type="ARBA" id="ARBA00022771"/>
    </source>
</evidence>
<proteinExistence type="predicted"/>
<evidence type="ECO:0000313" key="8">
    <source>
        <dbReference type="Proteomes" id="UP000237438"/>
    </source>
</evidence>
<dbReference type="GO" id="GO:0008270">
    <property type="term" value="F:zinc ion binding"/>
    <property type="evidence" value="ECO:0007669"/>
    <property type="project" value="UniProtKB-KW"/>
</dbReference>
<protein>
    <recommendedName>
        <fullName evidence="6">C2H2-type domain-containing protein</fullName>
    </recommendedName>
</protein>
<evidence type="ECO:0000256" key="4">
    <source>
        <dbReference type="PROSITE-ProRule" id="PRU00042"/>
    </source>
</evidence>
<feature type="region of interest" description="Disordered" evidence="5">
    <location>
        <begin position="1"/>
        <end position="30"/>
    </location>
</feature>
<dbReference type="Pfam" id="PF00096">
    <property type="entry name" value="zf-C2H2"/>
    <property type="match status" value="1"/>
</dbReference>
<feature type="compositionally biased region" description="Low complexity" evidence="5">
    <location>
        <begin position="43"/>
        <end position="58"/>
    </location>
</feature>
<evidence type="ECO:0000256" key="3">
    <source>
        <dbReference type="ARBA" id="ARBA00022833"/>
    </source>
</evidence>
<dbReference type="Gene3D" id="3.30.160.60">
    <property type="entry name" value="Classic Zinc Finger"/>
    <property type="match status" value="2"/>
</dbReference>
<feature type="domain" description="C2H2-type" evidence="6">
    <location>
        <begin position="192"/>
        <end position="221"/>
    </location>
</feature>
<feature type="region of interest" description="Disordered" evidence="5">
    <location>
        <begin position="226"/>
        <end position="251"/>
    </location>
</feature>
<dbReference type="InterPro" id="IPR013087">
    <property type="entry name" value="Znf_C2H2_type"/>
</dbReference>
<feature type="compositionally biased region" description="Polar residues" evidence="5">
    <location>
        <begin position="226"/>
        <end position="236"/>
    </location>
</feature>
<dbReference type="FunFam" id="3.30.160.60:FF:001075">
    <property type="entry name" value="Zinc finger, C2H2-type/integrase, DNA-binding protein"/>
    <property type="match status" value="1"/>
</dbReference>
<dbReference type="AlphaFoldDB" id="A0A2S4PNL0"/>
<organism evidence="7 8">
    <name type="scientific">Erysiphe pulchra</name>
    <dbReference type="NCBI Taxonomy" id="225359"/>
    <lineage>
        <taxon>Eukaryota</taxon>
        <taxon>Fungi</taxon>
        <taxon>Dikarya</taxon>
        <taxon>Ascomycota</taxon>
        <taxon>Pezizomycotina</taxon>
        <taxon>Leotiomycetes</taxon>
        <taxon>Erysiphales</taxon>
        <taxon>Erysiphaceae</taxon>
        <taxon>Erysiphe</taxon>
    </lineage>
</organism>